<name>A0A9P9DMA9_9HYPO</name>
<evidence type="ECO:0000313" key="1">
    <source>
        <dbReference type="EMBL" id="KAH7121888.1"/>
    </source>
</evidence>
<evidence type="ECO:0000313" key="2">
    <source>
        <dbReference type="Proteomes" id="UP000717696"/>
    </source>
</evidence>
<proteinExistence type="predicted"/>
<accession>A0A9P9DMA9</accession>
<organism evidence="1 2">
    <name type="scientific">Dactylonectria estremocensis</name>
    <dbReference type="NCBI Taxonomy" id="1079267"/>
    <lineage>
        <taxon>Eukaryota</taxon>
        <taxon>Fungi</taxon>
        <taxon>Dikarya</taxon>
        <taxon>Ascomycota</taxon>
        <taxon>Pezizomycotina</taxon>
        <taxon>Sordariomycetes</taxon>
        <taxon>Hypocreomycetidae</taxon>
        <taxon>Hypocreales</taxon>
        <taxon>Nectriaceae</taxon>
        <taxon>Dactylonectria</taxon>
    </lineage>
</organism>
<dbReference type="AlphaFoldDB" id="A0A9P9DMA9"/>
<reference evidence="1" key="1">
    <citation type="journal article" date="2021" name="Nat. Commun.">
        <title>Genetic determinants of endophytism in the Arabidopsis root mycobiome.</title>
        <authorList>
            <person name="Mesny F."/>
            <person name="Miyauchi S."/>
            <person name="Thiergart T."/>
            <person name="Pickel B."/>
            <person name="Atanasova L."/>
            <person name="Karlsson M."/>
            <person name="Huettel B."/>
            <person name="Barry K.W."/>
            <person name="Haridas S."/>
            <person name="Chen C."/>
            <person name="Bauer D."/>
            <person name="Andreopoulos W."/>
            <person name="Pangilinan J."/>
            <person name="LaButti K."/>
            <person name="Riley R."/>
            <person name="Lipzen A."/>
            <person name="Clum A."/>
            <person name="Drula E."/>
            <person name="Henrissat B."/>
            <person name="Kohler A."/>
            <person name="Grigoriev I.V."/>
            <person name="Martin F.M."/>
            <person name="Hacquard S."/>
        </authorList>
    </citation>
    <scope>NUCLEOTIDE SEQUENCE</scope>
    <source>
        <strain evidence="1">MPI-CAGE-AT-0021</strain>
    </source>
</reference>
<dbReference type="Proteomes" id="UP000717696">
    <property type="component" value="Unassembled WGS sequence"/>
</dbReference>
<keyword evidence="2" id="KW-1185">Reference proteome</keyword>
<dbReference type="EMBL" id="JAGMUU010000027">
    <property type="protein sequence ID" value="KAH7121888.1"/>
    <property type="molecule type" value="Genomic_DNA"/>
</dbReference>
<sequence length="75" mass="8597">MASISFWIILKNDWASQAAVPLLILLTARSLPLWGPDSQTSKLTLPKVPCPSWRRYRHVSWTIWPLTPATVLSRR</sequence>
<comment type="caution">
    <text evidence="1">The sequence shown here is derived from an EMBL/GenBank/DDBJ whole genome shotgun (WGS) entry which is preliminary data.</text>
</comment>
<gene>
    <name evidence="1" type="ORF">B0J13DRAFT_567420</name>
</gene>
<protein>
    <submittedName>
        <fullName evidence="1">Uncharacterized protein</fullName>
    </submittedName>
</protein>